<name>A0A0A2V4C1_PARBA</name>
<dbReference type="STRING" id="502779.A0A0A2V4C1"/>
<dbReference type="AlphaFoldDB" id="A0A0A2V4C1"/>
<protein>
    <recommendedName>
        <fullName evidence="2">F-box domain-containing protein</fullName>
    </recommendedName>
</protein>
<dbReference type="InterPro" id="IPR036047">
    <property type="entry name" value="F-box-like_dom_sf"/>
</dbReference>
<evidence type="ECO:0000259" key="2">
    <source>
        <dbReference type="PROSITE" id="PS50181"/>
    </source>
</evidence>
<gene>
    <name evidence="3" type="ORF">PAAG_12315</name>
</gene>
<feature type="compositionally biased region" description="Basic and acidic residues" evidence="1">
    <location>
        <begin position="28"/>
        <end position="39"/>
    </location>
</feature>
<dbReference type="RefSeq" id="XP_015702566.1">
    <property type="nucleotide sequence ID" value="XM_015847822.1"/>
</dbReference>
<feature type="compositionally biased region" description="Basic and acidic residues" evidence="1">
    <location>
        <begin position="1"/>
        <end position="12"/>
    </location>
</feature>
<feature type="region of interest" description="Disordered" evidence="1">
    <location>
        <begin position="1"/>
        <end position="43"/>
    </location>
</feature>
<dbReference type="EMBL" id="KN294012">
    <property type="protein sequence ID" value="KGQ01005.1"/>
    <property type="molecule type" value="Genomic_DNA"/>
</dbReference>
<feature type="region of interest" description="Disordered" evidence="1">
    <location>
        <begin position="59"/>
        <end position="108"/>
    </location>
</feature>
<dbReference type="InterPro" id="IPR001810">
    <property type="entry name" value="F-box_dom"/>
</dbReference>
<sequence length="364" mass="40541">MANFVETKDEPKSAAFTGYGSGWTNGRSFHDDGDQHDSDSMYNVPFGERTELTYEDAPGVRILPDDPNYEYHSNSDDEILEYDSGASGEEDYRGSEQDPSEGGPANACESEWTFKSQAQMCRNMTRNSPNASIENRKDGNLEQIPSILSVKFAPVRHDVNDSSPECDFILEAVSNSYDEFTVFALRRLQFHSYDLPSGWQSQEELNEIGLPFHPTCFELYMQASRRILGCVDIDTGPEQVWTHAIGDEYLVANSVFIPGCKATLESAISNDGNFSVHDSAFRTRPRTTNASSQDPFLSLPIEIILEIISHLNSPDIANLRLSSRAFTHLPISFWPSTYPEGTALAVRSVVCRSSTILLDDSCDP</sequence>
<evidence type="ECO:0000313" key="4">
    <source>
        <dbReference type="Proteomes" id="UP000002059"/>
    </source>
</evidence>
<dbReference type="HOGENOM" id="CLU_760960_0_0_1"/>
<dbReference type="Proteomes" id="UP000002059">
    <property type="component" value="Partially assembled WGS sequence"/>
</dbReference>
<dbReference type="PROSITE" id="PS50181">
    <property type="entry name" value="FBOX"/>
    <property type="match status" value="1"/>
</dbReference>
<dbReference type="SUPFAM" id="SSF81383">
    <property type="entry name" value="F-box domain"/>
    <property type="match status" value="1"/>
</dbReference>
<evidence type="ECO:0000256" key="1">
    <source>
        <dbReference type="SAM" id="MobiDB-lite"/>
    </source>
</evidence>
<dbReference type="VEuPathDB" id="FungiDB:PAAG_12315"/>
<accession>A0A0A2V4C1</accession>
<dbReference type="OrthoDB" id="6612291at2759"/>
<dbReference type="GeneID" id="26971018"/>
<reference evidence="3 4" key="1">
    <citation type="journal article" date="2011" name="PLoS Genet.">
        <title>Comparative genomic analysis of human fungal pathogens causing paracoccidioidomycosis.</title>
        <authorList>
            <person name="Desjardins C.A."/>
            <person name="Champion M.D."/>
            <person name="Holder J.W."/>
            <person name="Muszewska A."/>
            <person name="Goldberg J."/>
            <person name="Bailao A.M."/>
            <person name="Brigido M.M."/>
            <person name="Ferreira M.E."/>
            <person name="Garcia A.M."/>
            <person name="Grynberg M."/>
            <person name="Gujja S."/>
            <person name="Heiman D.I."/>
            <person name="Henn M.R."/>
            <person name="Kodira C.D."/>
            <person name="Leon-Narvaez H."/>
            <person name="Longo L.V."/>
            <person name="Ma L.J."/>
            <person name="Malavazi I."/>
            <person name="Matsuo A.L."/>
            <person name="Morais F.V."/>
            <person name="Pereira M."/>
            <person name="Rodriguez-Brito S."/>
            <person name="Sakthikumar S."/>
            <person name="Salem-Izacc S.M."/>
            <person name="Sykes S.M."/>
            <person name="Teixeira M.M."/>
            <person name="Vallejo M.C."/>
            <person name="Walter M.E."/>
            <person name="Yandava C."/>
            <person name="Young S."/>
            <person name="Zeng Q."/>
            <person name="Zucker J."/>
            <person name="Felipe M.S."/>
            <person name="Goldman G.H."/>
            <person name="Haas B.J."/>
            <person name="McEwen J.G."/>
            <person name="Nino-Vega G."/>
            <person name="Puccia R."/>
            <person name="San-Blas G."/>
            <person name="Soares C.M."/>
            <person name="Birren B.W."/>
            <person name="Cuomo C.A."/>
        </authorList>
    </citation>
    <scope>NUCLEOTIDE SEQUENCE [LARGE SCALE GENOMIC DNA]</scope>
    <source>
        <strain evidence="4">ATCC MYA-826 / Pb01</strain>
    </source>
</reference>
<evidence type="ECO:0000313" key="3">
    <source>
        <dbReference type="EMBL" id="KGQ01005.1"/>
    </source>
</evidence>
<dbReference type="KEGG" id="pbl:PAAG_12315"/>
<dbReference type="Pfam" id="PF00646">
    <property type="entry name" value="F-box"/>
    <property type="match status" value="1"/>
</dbReference>
<proteinExistence type="predicted"/>
<organism evidence="3 4">
    <name type="scientific">Paracoccidioides lutzii (strain ATCC MYA-826 / Pb01)</name>
    <name type="common">Paracoccidioides brasiliensis</name>
    <dbReference type="NCBI Taxonomy" id="502779"/>
    <lineage>
        <taxon>Eukaryota</taxon>
        <taxon>Fungi</taxon>
        <taxon>Dikarya</taxon>
        <taxon>Ascomycota</taxon>
        <taxon>Pezizomycotina</taxon>
        <taxon>Eurotiomycetes</taxon>
        <taxon>Eurotiomycetidae</taxon>
        <taxon>Onygenales</taxon>
        <taxon>Ajellomycetaceae</taxon>
        <taxon>Paracoccidioides</taxon>
    </lineage>
</organism>
<keyword evidence="4" id="KW-1185">Reference proteome</keyword>
<feature type="domain" description="F-box" evidence="2">
    <location>
        <begin position="293"/>
        <end position="337"/>
    </location>
</feature>